<gene>
    <name evidence="6" type="ORF">ACFSNB_04655</name>
</gene>
<evidence type="ECO:0000256" key="4">
    <source>
        <dbReference type="SAM" id="SignalP"/>
    </source>
</evidence>
<evidence type="ECO:0000256" key="3">
    <source>
        <dbReference type="RuleBase" id="RU361153"/>
    </source>
</evidence>
<dbReference type="RefSeq" id="WP_377314872.1">
    <property type="nucleotide sequence ID" value="NZ_JBHUIY010000006.1"/>
</dbReference>
<dbReference type="PROSITE" id="PS00659">
    <property type="entry name" value="GLYCOSYL_HYDROL_F5"/>
    <property type="match status" value="1"/>
</dbReference>
<dbReference type="InterPro" id="IPR018087">
    <property type="entry name" value="Glyco_hydro_5_CS"/>
</dbReference>
<proteinExistence type="inferred from homology"/>
<feature type="domain" description="Glycoside hydrolase family 5" evidence="5">
    <location>
        <begin position="107"/>
        <end position="352"/>
    </location>
</feature>
<name>A0ABW5C8A8_9PROT</name>
<evidence type="ECO:0000313" key="7">
    <source>
        <dbReference type="Proteomes" id="UP001597296"/>
    </source>
</evidence>
<evidence type="ECO:0000313" key="6">
    <source>
        <dbReference type="EMBL" id="MFD2233088.1"/>
    </source>
</evidence>
<dbReference type="Gene3D" id="3.20.20.80">
    <property type="entry name" value="Glycosidases"/>
    <property type="match status" value="1"/>
</dbReference>
<dbReference type="Pfam" id="PF00150">
    <property type="entry name" value="Cellulase"/>
    <property type="match status" value="1"/>
</dbReference>
<comment type="similarity">
    <text evidence="3">Belongs to the glycosyl hydrolase 5 (cellulase A) family.</text>
</comment>
<dbReference type="InterPro" id="IPR001547">
    <property type="entry name" value="Glyco_hydro_5"/>
</dbReference>
<organism evidence="6 7">
    <name type="scientific">Phaeospirillum tilakii</name>
    <dbReference type="NCBI Taxonomy" id="741673"/>
    <lineage>
        <taxon>Bacteria</taxon>
        <taxon>Pseudomonadati</taxon>
        <taxon>Pseudomonadota</taxon>
        <taxon>Alphaproteobacteria</taxon>
        <taxon>Rhodospirillales</taxon>
        <taxon>Rhodospirillaceae</taxon>
        <taxon>Phaeospirillum</taxon>
    </lineage>
</organism>
<keyword evidence="2 3" id="KW-0326">Glycosidase</keyword>
<feature type="signal peptide" evidence="4">
    <location>
        <begin position="1"/>
        <end position="27"/>
    </location>
</feature>
<dbReference type="InterPro" id="IPR017853">
    <property type="entry name" value="GH"/>
</dbReference>
<dbReference type="EMBL" id="JBHUIY010000006">
    <property type="protein sequence ID" value="MFD2233088.1"/>
    <property type="molecule type" value="Genomic_DNA"/>
</dbReference>
<dbReference type="PANTHER" id="PTHR31297">
    <property type="entry name" value="GLUCAN ENDO-1,6-BETA-GLUCOSIDASE B"/>
    <property type="match status" value="1"/>
</dbReference>
<dbReference type="PANTHER" id="PTHR31297:SF13">
    <property type="entry name" value="PUTATIVE-RELATED"/>
    <property type="match status" value="1"/>
</dbReference>
<keyword evidence="1 3" id="KW-0378">Hydrolase</keyword>
<protein>
    <submittedName>
        <fullName evidence="6">Glycoside hydrolase family 5 protein</fullName>
        <ecNumber evidence="6">3.2.1.-</ecNumber>
    </submittedName>
</protein>
<dbReference type="SUPFAM" id="SSF51445">
    <property type="entry name" value="(Trans)glycosidases"/>
    <property type="match status" value="1"/>
</dbReference>
<dbReference type="InterPro" id="IPR050386">
    <property type="entry name" value="Glycosyl_hydrolase_5"/>
</dbReference>
<dbReference type="Proteomes" id="UP001597296">
    <property type="component" value="Unassembled WGS sequence"/>
</dbReference>
<dbReference type="InterPro" id="IPR006311">
    <property type="entry name" value="TAT_signal"/>
</dbReference>
<sequence length="433" mass="47805">MAHRPARRAILAALAALPLWLAAPAPAAPAPDPGAGLIAVEGRHLIAADGTPFAIRGIALGNWLMPEGYMFKFKRHKSPRAIAGVIEALIGPDDAREFWRLFRDRYVTRADIALIRRAGFNTVRIPLHYGLFLDQHDPYGADADQPPSFGGPGWALLDRVIGWCRAEGLRVIIDLHAAPGGQTGVNHDDGVGYPLVFYVPREQRRTEALWVELARRYRGDPTVLGYELLNEPISTYSDLDTLNPALEPFYRRLAAAIRAADPDHILFLPAPQWGQTIGVFGPPFAPNLVYVYHQFWSTTGPEAIQDYINFANRYQAAVLVGEAGEATDQWNDEFRRLNERFGFGWSFWTYKNLDTPSTAVSIVPPPGWDRIARAGSIADPTPAKVGLDRAGAKAILWAYLDALTPDRARINACYLDSLTAATLPAACRERPQP</sequence>
<evidence type="ECO:0000256" key="2">
    <source>
        <dbReference type="ARBA" id="ARBA00023295"/>
    </source>
</evidence>
<dbReference type="EC" id="3.2.1.-" evidence="6"/>
<feature type="chain" id="PRO_5045969178" evidence="4">
    <location>
        <begin position="28"/>
        <end position="433"/>
    </location>
</feature>
<dbReference type="GO" id="GO:0016798">
    <property type="term" value="F:hydrolase activity, acting on glycosyl bonds"/>
    <property type="evidence" value="ECO:0007669"/>
    <property type="project" value="UniProtKB-KW"/>
</dbReference>
<reference evidence="7" key="1">
    <citation type="journal article" date="2019" name="Int. J. Syst. Evol. Microbiol.">
        <title>The Global Catalogue of Microorganisms (GCM) 10K type strain sequencing project: providing services to taxonomists for standard genome sequencing and annotation.</title>
        <authorList>
            <consortium name="The Broad Institute Genomics Platform"/>
            <consortium name="The Broad Institute Genome Sequencing Center for Infectious Disease"/>
            <person name="Wu L."/>
            <person name="Ma J."/>
        </authorList>
    </citation>
    <scope>NUCLEOTIDE SEQUENCE [LARGE SCALE GENOMIC DNA]</scope>
    <source>
        <strain evidence="7">KCTC 15012</strain>
    </source>
</reference>
<comment type="caution">
    <text evidence="6">The sequence shown here is derived from an EMBL/GenBank/DDBJ whole genome shotgun (WGS) entry which is preliminary data.</text>
</comment>
<keyword evidence="7" id="KW-1185">Reference proteome</keyword>
<evidence type="ECO:0000256" key="1">
    <source>
        <dbReference type="ARBA" id="ARBA00022801"/>
    </source>
</evidence>
<accession>A0ABW5C8A8</accession>
<evidence type="ECO:0000259" key="5">
    <source>
        <dbReference type="Pfam" id="PF00150"/>
    </source>
</evidence>
<keyword evidence="4" id="KW-0732">Signal</keyword>
<dbReference type="PROSITE" id="PS51318">
    <property type="entry name" value="TAT"/>
    <property type="match status" value="1"/>
</dbReference>